<accession>A0A077W6M7</accession>
<gene>
    <name evidence="1" type="ORF">LRAMOSA00464</name>
</gene>
<reference evidence="1" key="1">
    <citation type="journal article" date="2014" name="Genome Announc.">
        <title>De novo whole-genome sequence and genome annotation of Lichtheimia ramosa.</title>
        <authorList>
            <person name="Linde J."/>
            <person name="Schwartze V."/>
            <person name="Binder U."/>
            <person name="Lass-Florl C."/>
            <person name="Voigt K."/>
            <person name="Horn F."/>
        </authorList>
    </citation>
    <scope>NUCLEOTIDE SEQUENCE</scope>
    <source>
        <strain evidence="1">JMRC FSU:6197</strain>
    </source>
</reference>
<dbReference type="InterPro" id="IPR032157">
    <property type="entry name" value="PAC4"/>
</dbReference>
<dbReference type="OrthoDB" id="368507at2759"/>
<dbReference type="EMBL" id="LK023313">
    <property type="protein sequence ID" value="CDS03062.1"/>
    <property type="molecule type" value="Genomic_DNA"/>
</dbReference>
<proteinExistence type="predicted"/>
<dbReference type="PANTHER" id="PTHR33559:SF1">
    <property type="entry name" value="PROTEASOME ASSEMBLY CHAPERONE 4"/>
    <property type="match status" value="1"/>
</dbReference>
<organism evidence="1">
    <name type="scientific">Lichtheimia ramosa</name>
    <dbReference type="NCBI Taxonomy" id="688394"/>
    <lineage>
        <taxon>Eukaryota</taxon>
        <taxon>Fungi</taxon>
        <taxon>Fungi incertae sedis</taxon>
        <taxon>Mucoromycota</taxon>
        <taxon>Mucoromycotina</taxon>
        <taxon>Mucoromycetes</taxon>
        <taxon>Mucorales</taxon>
        <taxon>Lichtheimiaceae</taxon>
        <taxon>Lichtheimia</taxon>
    </lineage>
</organism>
<evidence type="ECO:0008006" key="2">
    <source>
        <dbReference type="Google" id="ProtNLM"/>
    </source>
</evidence>
<dbReference type="AlphaFoldDB" id="A0A077W6M7"/>
<evidence type="ECO:0000313" key="1">
    <source>
        <dbReference type="EMBL" id="CDS03062.1"/>
    </source>
</evidence>
<dbReference type="GO" id="GO:0043248">
    <property type="term" value="P:proteasome assembly"/>
    <property type="evidence" value="ECO:0007669"/>
    <property type="project" value="InterPro"/>
</dbReference>
<dbReference type="Pfam" id="PF16093">
    <property type="entry name" value="PAC4"/>
    <property type="match status" value="1"/>
</dbReference>
<name>A0A077W6M7_9FUNG</name>
<dbReference type="PANTHER" id="PTHR33559">
    <property type="entry name" value="PROTEASOME ASSEMBLY CHAPERONE 4"/>
    <property type="match status" value="1"/>
</dbReference>
<protein>
    <recommendedName>
        <fullName evidence="2">Proteasome assembly chaperone 4</fullName>
    </recommendedName>
</protein>
<sequence>MAQDTDPRFLIHQTTQMYLGEPIHFQAVQMNKSVFVWAGKQQANMKDLSIAMPAFGSQSNPAVTTVLGQDISEQSRNIGRRLASKYGMQFFVSLDIGSQDEMLIAFTEKKLSEFIKGLLT</sequence>